<dbReference type="Gene3D" id="3.90.550.10">
    <property type="entry name" value="Spore Coat Polysaccharide Biosynthesis Protein SpsA, Chain A"/>
    <property type="match status" value="1"/>
</dbReference>
<feature type="transmembrane region" description="Helical" evidence="4">
    <location>
        <begin position="309"/>
        <end position="327"/>
    </location>
</feature>
<comment type="caution">
    <text evidence="7">The sequence shown here is derived from an EMBL/GenBank/DDBJ whole genome shotgun (WGS) entry which is preliminary data.</text>
</comment>
<keyword evidence="8" id="KW-1185">Reference proteome</keyword>
<evidence type="ECO:0000313" key="7">
    <source>
        <dbReference type="EMBL" id="MBB6541935.1"/>
    </source>
</evidence>
<keyword evidence="4" id="KW-0812">Transmembrane</keyword>
<evidence type="ECO:0000313" key="8">
    <source>
        <dbReference type="Proteomes" id="UP000537141"/>
    </source>
</evidence>
<evidence type="ECO:0000259" key="6">
    <source>
        <dbReference type="Pfam" id="PF13632"/>
    </source>
</evidence>
<dbReference type="GO" id="GO:0016757">
    <property type="term" value="F:glycosyltransferase activity"/>
    <property type="evidence" value="ECO:0007669"/>
    <property type="project" value="UniProtKB-KW"/>
</dbReference>
<feature type="transmembrane region" description="Helical" evidence="4">
    <location>
        <begin position="6"/>
        <end position="27"/>
    </location>
</feature>
<evidence type="ECO:0000256" key="4">
    <source>
        <dbReference type="SAM" id="Phobius"/>
    </source>
</evidence>
<sequence length="380" mass="42889">MLIVFWISLSLLVYSYFVYPLLLKLLVKPKEIKLQALSEFPSVDIVIAAYNEESCIKARIENALQQNYQGELNILVASDGSKDKTGEIITSFTDPRVKAFNFPENRGKISVLNDLIAHSDAEYLVLTDANTDFNIDAVDILIRSFNDKVGAVSGELILETDAGNQNQDGLYWKYEQLLKKYESSLGGLLGANGAIYAIKRELYIPLSKDTVVDDFCIVMNIKKQGYQVLYNELAVATEEIAPSLKEEYGRRVRIGIGNYKAFMVNLWALSPLQGWFSLCYWSHKVLRWFAPHLMLVVFLSNLLLITTPIYLFLFIGQVLFYAIGYYGQRKIDNGKKVNGLVAIVTFFLSMNVALGQGFFKFLKGHKSGGWQRTARSGDTK</sequence>
<dbReference type="RefSeq" id="WP_184421983.1">
    <property type="nucleotide sequence ID" value="NZ_AP027362.1"/>
</dbReference>
<keyword evidence="4" id="KW-0472">Membrane</keyword>
<dbReference type="Pfam" id="PF13632">
    <property type="entry name" value="Glyco_trans_2_3"/>
    <property type="match status" value="1"/>
</dbReference>
<reference evidence="7 8" key="1">
    <citation type="submission" date="2020-08" db="EMBL/GenBank/DDBJ databases">
        <title>Genomic Encyclopedia of Type Strains, Phase IV (KMG-IV): sequencing the most valuable type-strain genomes for metagenomic binning, comparative biology and taxonomic classification.</title>
        <authorList>
            <person name="Goeker M."/>
        </authorList>
    </citation>
    <scope>NUCLEOTIDE SEQUENCE [LARGE SCALE GENOMIC DNA]</scope>
    <source>
        <strain evidence="7 8">DSM 26287</strain>
    </source>
</reference>
<comment type="similarity">
    <text evidence="1">Belongs to the glycosyltransferase 2 family.</text>
</comment>
<keyword evidence="4" id="KW-1133">Transmembrane helix</keyword>
<dbReference type="EMBL" id="JACHHU010000002">
    <property type="protein sequence ID" value="MBB6541935.1"/>
    <property type="molecule type" value="Genomic_DNA"/>
</dbReference>
<dbReference type="InterPro" id="IPR029044">
    <property type="entry name" value="Nucleotide-diphossugar_trans"/>
</dbReference>
<organism evidence="7 8">
    <name type="scientific">Thalassotalea piscium</name>
    <dbReference type="NCBI Taxonomy" id="1230533"/>
    <lineage>
        <taxon>Bacteria</taxon>
        <taxon>Pseudomonadati</taxon>
        <taxon>Pseudomonadota</taxon>
        <taxon>Gammaproteobacteria</taxon>
        <taxon>Alteromonadales</taxon>
        <taxon>Colwelliaceae</taxon>
        <taxon>Thalassotalea</taxon>
    </lineage>
</organism>
<evidence type="ECO:0000256" key="2">
    <source>
        <dbReference type="ARBA" id="ARBA00022676"/>
    </source>
</evidence>
<keyword evidence="2" id="KW-0328">Glycosyltransferase</keyword>
<keyword evidence="3 7" id="KW-0808">Transferase</keyword>
<dbReference type="InterPro" id="IPR001173">
    <property type="entry name" value="Glyco_trans_2-like"/>
</dbReference>
<evidence type="ECO:0000256" key="3">
    <source>
        <dbReference type="ARBA" id="ARBA00022679"/>
    </source>
</evidence>
<feature type="transmembrane region" description="Helical" evidence="4">
    <location>
        <begin position="339"/>
        <end position="359"/>
    </location>
</feature>
<dbReference type="Pfam" id="PF00535">
    <property type="entry name" value="Glycos_transf_2"/>
    <property type="match status" value="1"/>
</dbReference>
<feature type="domain" description="Glycosyltransferase 2-like" evidence="6">
    <location>
        <begin position="203"/>
        <end position="315"/>
    </location>
</feature>
<proteinExistence type="inferred from homology"/>
<dbReference type="AlphaFoldDB" id="A0A7X0TSC6"/>
<dbReference type="PANTHER" id="PTHR43630:SF1">
    <property type="entry name" value="POLY-BETA-1,6-N-ACETYL-D-GLUCOSAMINE SYNTHASE"/>
    <property type="match status" value="1"/>
</dbReference>
<evidence type="ECO:0000259" key="5">
    <source>
        <dbReference type="Pfam" id="PF00535"/>
    </source>
</evidence>
<feature type="domain" description="Glycosyltransferase 2-like" evidence="5">
    <location>
        <begin position="45"/>
        <end position="169"/>
    </location>
</feature>
<accession>A0A7X0TSC6</accession>
<dbReference type="Proteomes" id="UP000537141">
    <property type="component" value="Unassembled WGS sequence"/>
</dbReference>
<gene>
    <name evidence="7" type="ORF">HNQ55_000410</name>
</gene>
<protein>
    <submittedName>
        <fullName evidence="7">Cellulose synthase/poly-beta-1,6-N-acetylglucosamine synthase-like glycosyltransferase</fullName>
    </submittedName>
</protein>
<dbReference type="PANTHER" id="PTHR43630">
    <property type="entry name" value="POLY-BETA-1,6-N-ACETYL-D-GLUCOSAMINE SYNTHASE"/>
    <property type="match status" value="1"/>
</dbReference>
<evidence type="ECO:0000256" key="1">
    <source>
        <dbReference type="ARBA" id="ARBA00006739"/>
    </source>
</evidence>
<name>A0A7X0TSC6_9GAMM</name>
<dbReference type="CDD" id="cd06439">
    <property type="entry name" value="CESA_like_1"/>
    <property type="match status" value="1"/>
</dbReference>
<dbReference type="SUPFAM" id="SSF53448">
    <property type="entry name" value="Nucleotide-diphospho-sugar transferases"/>
    <property type="match status" value="1"/>
</dbReference>